<dbReference type="EMBL" id="JBHFEH010000067">
    <property type="protein sequence ID" value="KAL2049298.1"/>
    <property type="molecule type" value="Genomic_DNA"/>
</dbReference>
<evidence type="ECO:0000256" key="1">
    <source>
        <dbReference type="SAM" id="MobiDB-lite"/>
    </source>
</evidence>
<feature type="compositionally biased region" description="Polar residues" evidence="1">
    <location>
        <begin position="104"/>
        <end position="115"/>
    </location>
</feature>
<reference evidence="2 3" key="1">
    <citation type="submission" date="2024-09" db="EMBL/GenBank/DDBJ databases">
        <title>Rethinking Asexuality: The Enigmatic Case of Functional Sexual Genes in Lepraria (Stereocaulaceae).</title>
        <authorList>
            <person name="Doellman M."/>
            <person name="Sun Y."/>
            <person name="Barcenas-Pena A."/>
            <person name="Lumbsch H.T."/>
            <person name="Grewe F."/>
        </authorList>
    </citation>
    <scope>NUCLEOTIDE SEQUENCE [LARGE SCALE GENOMIC DNA]</scope>
    <source>
        <strain evidence="2 3">Grewe 0041</strain>
    </source>
</reference>
<comment type="caution">
    <text evidence="2">The sequence shown here is derived from an EMBL/GenBank/DDBJ whole genome shotgun (WGS) entry which is preliminary data.</text>
</comment>
<proteinExistence type="predicted"/>
<gene>
    <name evidence="2" type="ORF">ABVK25_010476</name>
</gene>
<protein>
    <submittedName>
        <fullName evidence="2">Uncharacterized protein</fullName>
    </submittedName>
</protein>
<feature type="compositionally biased region" description="Basic residues" evidence="1">
    <location>
        <begin position="58"/>
        <end position="67"/>
    </location>
</feature>
<organism evidence="2 3">
    <name type="scientific">Lepraria finkii</name>
    <dbReference type="NCBI Taxonomy" id="1340010"/>
    <lineage>
        <taxon>Eukaryota</taxon>
        <taxon>Fungi</taxon>
        <taxon>Dikarya</taxon>
        <taxon>Ascomycota</taxon>
        <taxon>Pezizomycotina</taxon>
        <taxon>Lecanoromycetes</taxon>
        <taxon>OSLEUM clade</taxon>
        <taxon>Lecanoromycetidae</taxon>
        <taxon>Lecanorales</taxon>
        <taxon>Lecanorineae</taxon>
        <taxon>Stereocaulaceae</taxon>
        <taxon>Lepraria</taxon>
    </lineage>
</organism>
<keyword evidence="3" id="KW-1185">Reference proteome</keyword>
<name>A0ABR4B0M6_9LECA</name>
<accession>A0ABR4B0M6</accession>
<evidence type="ECO:0000313" key="3">
    <source>
        <dbReference type="Proteomes" id="UP001590951"/>
    </source>
</evidence>
<feature type="compositionally biased region" description="Low complexity" evidence="1">
    <location>
        <begin position="9"/>
        <end position="36"/>
    </location>
</feature>
<dbReference type="Proteomes" id="UP001590951">
    <property type="component" value="Unassembled WGS sequence"/>
</dbReference>
<feature type="compositionally biased region" description="Pro residues" evidence="1">
    <location>
        <begin position="90"/>
        <end position="103"/>
    </location>
</feature>
<sequence length="217" mass="23494">MSLKRKRSTSAVSSSTSSTATASSRDPSFSPSPDISMLGNASFSPPPIHRLESSSSHLHSRTRKRFRDNRPDESTIHETTYNKLFAAARSPPPFPHSMSPPTPISLTRPQPPQRQHSLHNFWSISSSAPSVSDPMIVVPSSAPTCQDCEAPLELPDADASMGGMDDEDAKGAEFGCQYCGRRVCGMCAVVEVGIGRDCLHCRTSSRMKWVGGIGWMS</sequence>
<evidence type="ECO:0000313" key="2">
    <source>
        <dbReference type="EMBL" id="KAL2049298.1"/>
    </source>
</evidence>
<feature type="region of interest" description="Disordered" evidence="1">
    <location>
        <begin position="1"/>
        <end position="115"/>
    </location>
</feature>